<evidence type="ECO:0000313" key="17">
    <source>
        <dbReference type="Proteomes" id="UP000250275"/>
    </source>
</evidence>
<dbReference type="InterPro" id="IPR042228">
    <property type="entry name" value="Dynein_linker_3"/>
</dbReference>
<dbReference type="Gene3D" id="1.10.287.2620">
    <property type="match status" value="1"/>
</dbReference>
<dbReference type="Pfam" id="PF03028">
    <property type="entry name" value="Dynein_heavy"/>
    <property type="match status" value="1"/>
</dbReference>
<dbReference type="GO" id="GO:1902850">
    <property type="term" value="P:microtubule cytoskeleton organization involved in mitosis"/>
    <property type="evidence" value="ECO:0007669"/>
    <property type="project" value="UniProtKB-ARBA"/>
</dbReference>
<dbReference type="GO" id="GO:0008569">
    <property type="term" value="F:minus-end-directed microtubule motor activity"/>
    <property type="evidence" value="ECO:0007669"/>
    <property type="project" value="InterPro"/>
</dbReference>
<dbReference type="InterPro" id="IPR041228">
    <property type="entry name" value="Dynein_C"/>
</dbReference>
<dbReference type="InterPro" id="IPR043157">
    <property type="entry name" value="Dynein_AAA1S"/>
</dbReference>
<feature type="domain" description="AAA+ ATPase" evidence="15">
    <location>
        <begin position="1897"/>
        <end position="2040"/>
    </location>
</feature>
<dbReference type="GO" id="GO:0000235">
    <property type="term" value="C:astral microtubule"/>
    <property type="evidence" value="ECO:0007669"/>
    <property type="project" value="UniProtKB-ARBA"/>
</dbReference>
<dbReference type="Gene3D" id="3.20.180.20">
    <property type="entry name" value="Dynein heavy chain, N-terminal domain 2"/>
    <property type="match status" value="1"/>
</dbReference>
<dbReference type="InterPro" id="IPR024743">
    <property type="entry name" value="Dynein_HC_stalk"/>
</dbReference>
<feature type="domain" description="AAA+ ATPase" evidence="15">
    <location>
        <begin position="1619"/>
        <end position="1756"/>
    </location>
</feature>
<feature type="domain" description="AAA+ ATPase" evidence="15">
    <location>
        <begin position="2190"/>
        <end position="2333"/>
    </location>
</feature>
<dbReference type="FunFam" id="3.40.50.300:FF:000996">
    <property type="entry name" value="Cytoplasmic dynein heavy chain"/>
    <property type="match status" value="1"/>
</dbReference>
<evidence type="ECO:0000256" key="5">
    <source>
        <dbReference type="ARBA" id="ARBA00022701"/>
    </source>
</evidence>
<evidence type="ECO:0000256" key="14">
    <source>
        <dbReference type="SAM" id="MobiDB-lite"/>
    </source>
</evidence>
<keyword evidence="8" id="KW-0067">ATP-binding</keyword>
<comment type="similarity">
    <text evidence="2">Belongs to the dynein heavy chain family.</text>
</comment>
<keyword evidence="6" id="KW-0677">Repeat</keyword>
<dbReference type="InterPro" id="IPR003593">
    <property type="entry name" value="AAA+_ATPase"/>
</dbReference>
<dbReference type="InterPro" id="IPR024317">
    <property type="entry name" value="Dynein_heavy_chain_D4_dom"/>
</dbReference>
<keyword evidence="5" id="KW-0493">Microtubule</keyword>
<sequence>MVVVDKRRSLIVSTAGHFFGVPLENDETIADEQTVLDNFLDRATCRLLCAEPAGLEDEEIRLKLSNELPVGRNTLVFFKLTEESVTEKNFHDLVHVTTTGSGRGLTLVEALRQVWAPTLRSSGLNSSYLKELEENLLGSSATTSVLEEEDYWRKIWEDAKRSHDKTIYAEAVKALRNIRSEVESAAVARDGLISVGDAVEAMSGYVDDLWKLGDLVYTEDRMKSFLDIIGDEVVSLVKNIIEENQTTDDREKIETILNGAEICEKWTEMAEKFTTLFWPHHSLHSWKGVGYVPERCLRIGEKLRQIGELRAQYRQLTRLLTPNERSGLGTDTLMRFFDDVRVVFNDNDKSVEWNRLTRRVEEGLVPAEERVAQKLKSQIADATSPNSLLAEFRRYFELMKRDGLKKALRSERETLLSAYGDLIENCLAGPDTGELLDTPRILQEVQTARSAELKLESLNKLGKELLADLPGYEEISSKVTSALKDIETKRQNFVDTWTEETKDAIAAKELTLGTDSAVVELTGTSMMRVTYDPRLMTLIREARALSSQGVELPREVRDLVERAGSLAGRARALQQVATFHNTIGDRMVPSQRPLMLTTALELARAVQEQSGVVWSDPQAVDVYTARLKELVRKFAQQNSELAAKHNALRDLVTNLLRGESVNMIGNQNAWKDALMNMRTIVDTVEVEYGNTKAWKLHWDRQLLKVLGVAYRGALPSLLKKLPEVKVELTFRDGSLQWRPSLEEVRAKLYSSIRRSLSIPMNFRGVGDAAEAHFGGLIQRSCYLFGGVYKQAEIALSALETLRTKWLYLAAPAKIDVAERLKGKSPQEWTRAFKDAKQWAQEVGRLRGSELKMWCISVDTAATRNDLESASRRYWERLCSDLRLEASSRLVAVVEFLSSASKELGRRPRNVEEFGLAYEAHARIQTQSSGMAEEMEAIAGLSKVLAAWTSEKLEGVSSAYAAWQDLTDRLERHKAVVDRELEDAKVNIRHRAVALRDEIERWQAKWSSKPEILTLDWIISMKERWIYLKEQLDVLKNNCQKIELNVDDILEDNDETMKRLDMQLEVEESNCQFQTEFLEELKNQEDEEWSVARRRLPRLHDWLDSWENRIRVQLKDRLKEQSVDQKDNLEVDTFVGKRVREVRATIEWLQLLRGDEIADEHWGELLPLLDVKGVKHVRDITLGHLFRSAKNIQENVEKIKEITKKAAAESGIRQGLMEVESWEASAHFQLQELRDSKNAVIILVEEYGSLLARAGELRLLLEGAKGAAGYERFAVRVVRCETGLSEVEERIKALSTIQRKWVYLEPVYDGGAAPNDTGRWSRANKEFRYLMGEVSCDPRVSSLRRLSLSTFMNLKDLLDRCQKSLDEYLEEKRSSYPRLYFLSDEDLLELVSASGRGLEAHLSKLYQGVGSIIKDDNGLTAVVSPEGEILQLSKQVDVRDSLPRWLNNLEEGMKNTLRQSLEECLIDATPNPSAYPTQVLLLSERIRFTERCETALKEGRSALKKLIEYLETQRARYRGLEDAGDKLTALKARGLLLDTVHHLEIARNLLNVMQQEESTVWTWQRQLRSYRTNKGPVVRCAGAEFPYRFEYQGAAVGLVQTPLTERCFLALTQAMKLGLGGSPTGPAGTGKTESVKALGAILGRLVLVFNCDEGMDAGSMLRILGGLAQAGAWGCFDEFNRLEEETLSAVAMLIRPLQEAVRDGSSQVLLSDQKVNLDPHCCVFITMNPAGSEYGGRRKLPDSLARLFRPIGMAHPDRSDIVKALLECAGFLNASTLAKQLVEMFDIAEILLSNQPHYDWGLRALRSVLDAIPTKTDLDETSRLVAAIRASTLPKLTEEDTPRFLSLLEDVFPRISPSLSTFIERQDLQNALLELCIDQELGKEMANRCIQLNDQLKSRTGVAIVGPPGCGKTIIRKLLCDALTKIGETIVQFHVFPGAMPKSRLLGRIDPQTREWKEGLLSNAVASAENSKTWIILNGDVEPEWAEALNSALDDNRLLTLPNGVGVKLGSGTKFIFETHKLAGASPATVSRLGVVHLGSTSPNSLLVSSRLNSLPEAAKELANSHLCSCIEECLKINADVSSASGLMNSTFCHLRSSHTCTSASYAIFTSLCSQIRNENARDELARLIYQLTDCWCPNPQKPCSVLYNEDTDRLEAIGDADESTDTDDGPVSLSGAMKKTLSSVLPWIKNNQSIMIRGSVGCGKSALISVILSLIRNVEPSTLIKGSSLYGPQDLVMKLKRGCVQLNSSSHVRVYKPRTGSRVILILEDLHLASKDLQELVRELIQEGGFHEEDLEFATVPLTIICTADATTRLHPRLEALLSTHYLPYPSSKDIVAILELQLRNSLKGDRVMIESWISQMAPAMLDAFRSIKSSHGSSVDWTPKDLVLWADSLKYYPSPENESNITDHLLDAGRRLFHTRLTSRDQSRWETIILSKTTKSMMPGSDVYIWKRGNNGLLPLDEEQWRKEIINAAARCAREGDPVQASISSHLLHTVAGLSWAFGTNLRGVILIGRPGAGRKSAVRLTAMFSSLRLIESGPETVEEMDLLGRGRMSVKTAVQAAGIDGEPTLLLLEEHHMREAGLAVLASAIVSRGELPGLFTVEELDGLIAPLADVARREDFSGMLEQYLYHRLRNYLRVAIILDSGELRSSWPSRSGLLRHCALIGPGFGSEWWSWEGALTEVACQQNDLEFENPENTLPGIKEMVKAHLQAPRQQQAPARFFALIHTWKYLHVTWNEEVEQKLSSLEAGVGKLKEAGEQVAKLEDEVSKQRQELEVEQGRANAALEQITATMRGATGQRGEMSNLKAETERESAELARRKTDIEGELGKVEPLVEQAAQAVAGISADALAEVRSLRAPPAPVRDVLEGVLRLMGIKDTSWNSMKTFLAKRGYVNQQSKLFGQFADDTSLPSSISSETIHASLKNVVVFVRFRTWDARRSTSSSLEAVAKLVKERPESFEEKTAKRASVAAAPLAAWVLANLQYGQILQQVAPLEREQRQLAERLSAAEAQIGKLVAGLNTVESRVAQLQEELAKHSRGAAALQLRAEATEARLTTARALLQKLDTEHRDWQAQLEELTSRKLKLDIEAANVAALLVYEDLGKDDKWKKSAIDLLITERERLLWRAQGLPVDTGSLVGASCALRGPLVPIFIDPSGVAVSWLKSNVGSRMEVTKPEDTKFLTTLELAVRFGKPLLVEELVEFPSILLPLLRQRPLKLGERTLPAPQGFKLFLATRRDRLDGFPKEVDAVLFKIALGAGSKSLAERFVEKILLRETPGLATQRKEALEREEKLSGERDTARLDLLAQLATARGQDLLQESEGSQGGLLSSLEATQSKAKEIALALEESRRSFEDVTRRAKEHEKLAKFAASLYKTVRSLTALSPLYVFSSEAFTDIYLEAEDYRRSILSQDKREQDKLVEKRLIGLTLHYCSKAVYRRHRLPVALQLALSLNSVPDVERNFLLGETPLSDDEDSDYRVPDWVPEERHLPIGAKMKPSWLNDVSNIYAESNLTTFQKVLLIKTLRPDYLHTALSKFAAEVLELAPPHLSLRKIAEHESTYPVLLLLSPGADPGSELRALANNQVASATGFVEVSLGQGQVAQAELALENACRNGNWILLSNLHLALNWLPRLESLLRSPMCTNNKNPVTRIWLTTEECLGLYPSLAGLCLKLAYEPPEGVKRNVKRSLQQLHQKHQNAINIPGSLLLSWLHATLQERRKFVPQGWIRSYEWNESDLEAAYELVVKEMTSKRSKDKDGNWQTGRGLLDVAIYGGRLQDDYDMRALCSIVRDIWSAEVFEGRRKLANVLRVVEGSFEDTTQSLERVPDNDLPKEYFGLPANAHRAWERTAAEAVLSHLKGVLIRVSDNNDKSRKKTETKIQRDLKELIDRHSLMFTSSATVEQSGNKNPLESFFIDEMNLTKKTLNLIRIDVEALRLENNKIPAHWVENWKHGPKEVLPFVKGLLSRYQTLESILSISSTVVDMSRLARPRAFLTVLKQHTARETHQPMENLRLCVNWFENRRNNDWKISLIIEGLLISGALIEGGILTDLDANAASVVTAPSCQIAYLPEDYTEDMVLDKTTKDCLGGNDSKDILNIPVYATSQRDVLICSLPVGCPRDEHDNWLRRGIAFHLKVT</sequence>
<keyword evidence="7" id="KW-0547">Nucleotide-binding</keyword>
<evidence type="ECO:0000256" key="7">
    <source>
        <dbReference type="ARBA" id="ARBA00022741"/>
    </source>
</evidence>
<keyword evidence="9" id="KW-0243">Dynein</keyword>
<dbReference type="Gene3D" id="1.20.140.100">
    <property type="entry name" value="Dynein heavy chain, N-terminal domain 2"/>
    <property type="match status" value="1"/>
</dbReference>
<evidence type="ECO:0000313" key="16">
    <source>
        <dbReference type="EMBL" id="OAD52617.1"/>
    </source>
</evidence>
<dbReference type="SUPFAM" id="SSF52540">
    <property type="entry name" value="P-loop containing nucleoside triphosphate hydrolases"/>
    <property type="match status" value="3"/>
</dbReference>
<evidence type="ECO:0000256" key="11">
    <source>
        <dbReference type="ARBA" id="ARBA00023175"/>
    </source>
</evidence>
<evidence type="ECO:0000256" key="9">
    <source>
        <dbReference type="ARBA" id="ARBA00023017"/>
    </source>
</evidence>
<dbReference type="InterPro" id="IPR027417">
    <property type="entry name" value="P-loop_NTPase"/>
</dbReference>
<dbReference type="InterPro" id="IPR042219">
    <property type="entry name" value="AAA_lid_11_sf"/>
</dbReference>
<dbReference type="InterPro" id="IPR042222">
    <property type="entry name" value="Dynein_2_N"/>
</dbReference>
<dbReference type="GO" id="GO:0005938">
    <property type="term" value="C:cell cortex"/>
    <property type="evidence" value="ECO:0007669"/>
    <property type="project" value="UniProtKB-ARBA"/>
</dbReference>
<gene>
    <name evidence="16" type="ORF">WN48_00637</name>
</gene>
<keyword evidence="11" id="KW-0505">Motor protein</keyword>
<keyword evidence="12" id="KW-0206">Cytoskeleton</keyword>
<dbReference type="Pfam" id="PF12777">
    <property type="entry name" value="MT"/>
    <property type="match status" value="1"/>
</dbReference>
<dbReference type="PANTHER" id="PTHR45703">
    <property type="entry name" value="DYNEIN HEAVY CHAIN"/>
    <property type="match status" value="1"/>
</dbReference>
<evidence type="ECO:0000256" key="10">
    <source>
        <dbReference type="ARBA" id="ARBA00023054"/>
    </source>
</evidence>
<keyword evidence="17" id="KW-1185">Reference proteome</keyword>
<proteinExistence type="inferred from homology"/>
<evidence type="ECO:0000256" key="12">
    <source>
        <dbReference type="ARBA" id="ARBA00023212"/>
    </source>
</evidence>
<dbReference type="Gene3D" id="1.10.8.720">
    <property type="entry name" value="Region D6 of dynein motor"/>
    <property type="match status" value="1"/>
</dbReference>
<evidence type="ECO:0000256" key="2">
    <source>
        <dbReference type="ARBA" id="ARBA00008887"/>
    </source>
</evidence>
<dbReference type="InterPro" id="IPR013602">
    <property type="entry name" value="Dynein_heavy_linker"/>
</dbReference>
<keyword evidence="10 13" id="KW-0175">Coiled coil</keyword>
<comment type="subcellular location">
    <subcellularLocation>
        <location evidence="1">Cytoplasm</location>
        <location evidence="1">Cytoskeleton</location>
    </subcellularLocation>
</comment>
<organism evidence="16 17">
    <name type="scientific">Eufriesea mexicana</name>
    <dbReference type="NCBI Taxonomy" id="516756"/>
    <lineage>
        <taxon>Eukaryota</taxon>
        <taxon>Metazoa</taxon>
        <taxon>Ecdysozoa</taxon>
        <taxon>Arthropoda</taxon>
        <taxon>Hexapoda</taxon>
        <taxon>Insecta</taxon>
        <taxon>Pterygota</taxon>
        <taxon>Neoptera</taxon>
        <taxon>Endopterygota</taxon>
        <taxon>Hymenoptera</taxon>
        <taxon>Apocrita</taxon>
        <taxon>Aculeata</taxon>
        <taxon>Apoidea</taxon>
        <taxon>Anthophila</taxon>
        <taxon>Apidae</taxon>
        <taxon>Eufriesea</taxon>
    </lineage>
</organism>
<dbReference type="EMBL" id="KQ770716">
    <property type="protein sequence ID" value="OAD52617.1"/>
    <property type="molecule type" value="Genomic_DNA"/>
</dbReference>
<dbReference type="InterPro" id="IPR043160">
    <property type="entry name" value="Dynein_C_barrel"/>
</dbReference>
<dbReference type="InterPro" id="IPR026983">
    <property type="entry name" value="DHC"/>
</dbReference>
<dbReference type="InterPro" id="IPR035706">
    <property type="entry name" value="AAA_9"/>
</dbReference>
<dbReference type="Pfam" id="PF08385">
    <property type="entry name" value="DHC_N1"/>
    <property type="match status" value="1"/>
</dbReference>
<dbReference type="Pfam" id="PF18198">
    <property type="entry name" value="AAA_lid_11"/>
    <property type="match status" value="1"/>
</dbReference>
<evidence type="ECO:0000256" key="4">
    <source>
        <dbReference type="ARBA" id="ARBA00022490"/>
    </source>
</evidence>
<dbReference type="Gene3D" id="3.10.490.20">
    <property type="match status" value="1"/>
</dbReference>
<dbReference type="InterPro" id="IPR035699">
    <property type="entry name" value="AAA_6"/>
</dbReference>
<protein>
    <recommendedName>
        <fullName evidence="3">Dynein heavy chain, cytoplasmic</fullName>
    </recommendedName>
</protein>
<dbReference type="OrthoDB" id="447173at2759"/>
<dbReference type="InterPro" id="IPR041658">
    <property type="entry name" value="AAA_lid_11"/>
</dbReference>
<dbReference type="GO" id="GO:0051959">
    <property type="term" value="F:dynein light intermediate chain binding"/>
    <property type="evidence" value="ECO:0007669"/>
    <property type="project" value="InterPro"/>
</dbReference>
<feature type="region of interest" description="Disordered" evidence="14">
    <location>
        <begin position="2798"/>
        <end position="2819"/>
    </location>
</feature>
<evidence type="ECO:0000256" key="13">
    <source>
        <dbReference type="SAM" id="Coils"/>
    </source>
</evidence>
<dbReference type="Gene3D" id="1.20.920.30">
    <property type="match status" value="1"/>
</dbReference>
<feature type="compositionally biased region" description="Basic and acidic residues" evidence="14">
    <location>
        <begin position="2809"/>
        <end position="2819"/>
    </location>
</feature>
<dbReference type="Gene3D" id="1.20.58.1120">
    <property type="match status" value="1"/>
</dbReference>
<evidence type="ECO:0000256" key="3">
    <source>
        <dbReference type="ARBA" id="ARBA00022197"/>
    </source>
</evidence>
<dbReference type="Gene3D" id="3.40.50.300">
    <property type="entry name" value="P-loop containing nucleotide triphosphate hydrolases"/>
    <property type="match status" value="5"/>
</dbReference>
<feature type="coiled-coil region" evidence="13">
    <location>
        <begin position="2992"/>
        <end position="3089"/>
    </location>
</feature>
<dbReference type="Pfam" id="PF08393">
    <property type="entry name" value="DHC_N2"/>
    <property type="match status" value="1"/>
</dbReference>
<name>A0A310S5B5_9HYME</name>
<dbReference type="Pfam" id="PF12780">
    <property type="entry name" value="AAA_8"/>
    <property type="match status" value="1"/>
</dbReference>
<evidence type="ECO:0000256" key="6">
    <source>
        <dbReference type="ARBA" id="ARBA00022737"/>
    </source>
</evidence>
<dbReference type="GO" id="GO:0030286">
    <property type="term" value="C:dynein complex"/>
    <property type="evidence" value="ECO:0007669"/>
    <property type="project" value="UniProtKB-KW"/>
</dbReference>
<dbReference type="Proteomes" id="UP000250275">
    <property type="component" value="Unassembled WGS sequence"/>
</dbReference>
<dbReference type="Gene3D" id="1.10.8.710">
    <property type="match status" value="1"/>
</dbReference>
<dbReference type="Gene3D" id="1.20.920.20">
    <property type="match status" value="1"/>
</dbReference>
<dbReference type="GO" id="GO:0030473">
    <property type="term" value="P:nuclear migration along microtubule"/>
    <property type="evidence" value="ECO:0007669"/>
    <property type="project" value="UniProtKB-ARBA"/>
</dbReference>
<evidence type="ECO:0000256" key="8">
    <source>
        <dbReference type="ARBA" id="ARBA00022840"/>
    </source>
</evidence>
<evidence type="ECO:0000256" key="1">
    <source>
        <dbReference type="ARBA" id="ARBA00004245"/>
    </source>
</evidence>
<dbReference type="GO" id="GO:0000070">
    <property type="term" value="P:mitotic sister chromatid segregation"/>
    <property type="evidence" value="ECO:0007669"/>
    <property type="project" value="UniProtKB-ARBA"/>
</dbReference>
<dbReference type="InterPro" id="IPR013594">
    <property type="entry name" value="Dynein_heavy_tail"/>
</dbReference>
<dbReference type="PANTHER" id="PTHR45703:SF22">
    <property type="entry name" value="DYNEIN CYTOPLASMIC 2 HEAVY CHAIN 1"/>
    <property type="match status" value="1"/>
</dbReference>
<dbReference type="Pfam" id="PF18199">
    <property type="entry name" value="Dynein_C"/>
    <property type="match status" value="1"/>
</dbReference>
<accession>A0A310S5B5</accession>
<dbReference type="Pfam" id="PF12781">
    <property type="entry name" value="AAA_9"/>
    <property type="match status" value="1"/>
</dbReference>
<feature type="coiled-coil region" evidence="13">
    <location>
        <begin position="2738"/>
        <end position="2782"/>
    </location>
</feature>
<dbReference type="GO" id="GO:0045505">
    <property type="term" value="F:dynein intermediate chain binding"/>
    <property type="evidence" value="ECO:0007669"/>
    <property type="project" value="InterPro"/>
</dbReference>
<dbReference type="InterPro" id="IPR004273">
    <property type="entry name" value="Dynein_heavy_D6_P-loop"/>
</dbReference>
<reference evidence="16 17" key="1">
    <citation type="submission" date="2015-07" db="EMBL/GenBank/DDBJ databases">
        <title>The genome of Eufriesea mexicana.</title>
        <authorList>
            <person name="Pan H."/>
            <person name="Kapheim K."/>
        </authorList>
    </citation>
    <scope>NUCLEOTIDE SEQUENCE [LARGE SCALE GENOMIC DNA]</scope>
    <source>
        <strain evidence="16">0111107269</strain>
        <tissue evidence="16">Whole body</tissue>
    </source>
</reference>
<evidence type="ECO:0000259" key="15">
    <source>
        <dbReference type="SMART" id="SM00382"/>
    </source>
</evidence>
<keyword evidence="4" id="KW-0963">Cytoplasm</keyword>
<dbReference type="GO" id="GO:0005524">
    <property type="term" value="F:ATP binding"/>
    <property type="evidence" value="ECO:0007669"/>
    <property type="project" value="UniProtKB-KW"/>
</dbReference>
<dbReference type="Pfam" id="PF12774">
    <property type="entry name" value="AAA_6"/>
    <property type="match status" value="1"/>
</dbReference>
<dbReference type="SMART" id="SM00382">
    <property type="entry name" value="AAA"/>
    <property type="match status" value="3"/>
</dbReference>